<proteinExistence type="predicted"/>
<dbReference type="Pfam" id="PF13463">
    <property type="entry name" value="HTH_27"/>
    <property type="match status" value="1"/>
</dbReference>
<dbReference type="PANTHER" id="PTHR42756:SF1">
    <property type="entry name" value="TRANSCRIPTIONAL REPRESSOR OF EMRAB OPERON"/>
    <property type="match status" value="1"/>
</dbReference>
<dbReference type="Proteomes" id="UP000198948">
    <property type="component" value="Unassembled WGS sequence"/>
</dbReference>
<gene>
    <name evidence="5" type="ORF">SAMN04488559_10256</name>
</gene>
<dbReference type="GO" id="GO:0003700">
    <property type="term" value="F:DNA-binding transcription factor activity"/>
    <property type="evidence" value="ECO:0007669"/>
    <property type="project" value="InterPro"/>
</dbReference>
<dbReference type="SMART" id="SM00347">
    <property type="entry name" value="HTH_MARR"/>
    <property type="match status" value="1"/>
</dbReference>
<keyword evidence="3" id="KW-0804">Transcription</keyword>
<evidence type="ECO:0000256" key="1">
    <source>
        <dbReference type="ARBA" id="ARBA00023015"/>
    </source>
</evidence>
<evidence type="ECO:0000313" key="6">
    <source>
        <dbReference type="Proteomes" id="UP000198948"/>
    </source>
</evidence>
<evidence type="ECO:0000313" key="5">
    <source>
        <dbReference type="EMBL" id="SER59490.1"/>
    </source>
</evidence>
<dbReference type="Gene3D" id="1.10.10.10">
    <property type="entry name" value="Winged helix-like DNA-binding domain superfamily/Winged helix DNA-binding domain"/>
    <property type="match status" value="1"/>
</dbReference>
<evidence type="ECO:0000256" key="2">
    <source>
        <dbReference type="ARBA" id="ARBA00023125"/>
    </source>
</evidence>
<feature type="domain" description="HTH marR-type" evidence="4">
    <location>
        <begin position="5"/>
        <end position="137"/>
    </location>
</feature>
<organism evidence="5 6">
    <name type="scientific">Isobaculum melis</name>
    <dbReference type="NCBI Taxonomy" id="142588"/>
    <lineage>
        <taxon>Bacteria</taxon>
        <taxon>Bacillati</taxon>
        <taxon>Bacillota</taxon>
        <taxon>Bacilli</taxon>
        <taxon>Lactobacillales</taxon>
        <taxon>Carnobacteriaceae</taxon>
        <taxon>Isobaculum</taxon>
    </lineage>
</organism>
<reference evidence="5 6" key="1">
    <citation type="submission" date="2016-10" db="EMBL/GenBank/DDBJ databases">
        <authorList>
            <person name="de Groot N.N."/>
        </authorList>
    </citation>
    <scope>NUCLEOTIDE SEQUENCE [LARGE SCALE GENOMIC DNA]</scope>
    <source>
        <strain evidence="5 6">DSM 13760</strain>
    </source>
</reference>
<dbReference type="InterPro" id="IPR036390">
    <property type="entry name" value="WH_DNA-bd_sf"/>
</dbReference>
<dbReference type="GO" id="GO:0003677">
    <property type="term" value="F:DNA binding"/>
    <property type="evidence" value="ECO:0007669"/>
    <property type="project" value="UniProtKB-KW"/>
</dbReference>
<keyword evidence="6" id="KW-1185">Reference proteome</keyword>
<dbReference type="InterPro" id="IPR000835">
    <property type="entry name" value="HTH_MarR-typ"/>
</dbReference>
<dbReference type="STRING" id="142588.SAMN04488559_10256"/>
<dbReference type="SUPFAM" id="SSF46785">
    <property type="entry name" value="Winged helix' DNA-binding domain"/>
    <property type="match status" value="1"/>
</dbReference>
<keyword evidence="1" id="KW-0805">Transcription regulation</keyword>
<dbReference type="PROSITE" id="PS50995">
    <property type="entry name" value="HTH_MARR_2"/>
    <property type="match status" value="1"/>
</dbReference>
<dbReference type="AlphaFoldDB" id="A0A1H9QGF9"/>
<dbReference type="PANTHER" id="PTHR42756">
    <property type="entry name" value="TRANSCRIPTIONAL REGULATOR, MARR"/>
    <property type="match status" value="1"/>
</dbReference>
<dbReference type="RefSeq" id="WP_177165645.1">
    <property type="nucleotide sequence ID" value="NZ_FOHA01000002.1"/>
</dbReference>
<keyword evidence="2 5" id="KW-0238">DNA-binding</keyword>
<sequence>MAVTNKELAFALRKMERCHRSFTDEKLEKKGIHLSQLRILHSFGEDSYLSQVEISNRLNVSPPHIAMAIKKMVTAGQLEKVPQENDMRYNRIHLTATGKQLREDTFDMLHAMEDGLFVGFSQADKDLLFQFVNQISKNIKKSK</sequence>
<dbReference type="InterPro" id="IPR036388">
    <property type="entry name" value="WH-like_DNA-bd_sf"/>
</dbReference>
<dbReference type="EMBL" id="FOHA01000002">
    <property type="protein sequence ID" value="SER59490.1"/>
    <property type="molecule type" value="Genomic_DNA"/>
</dbReference>
<evidence type="ECO:0000256" key="3">
    <source>
        <dbReference type="ARBA" id="ARBA00023163"/>
    </source>
</evidence>
<name>A0A1H9QGF9_9LACT</name>
<accession>A0A1H9QGF9</accession>
<protein>
    <submittedName>
        <fullName evidence="5">DNA-binding transcriptional regulator, MarR family</fullName>
    </submittedName>
</protein>
<evidence type="ECO:0000259" key="4">
    <source>
        <dbReference type="PROSITE" id="PS50995"/>
    </source>
</evidence>
<dbReference type="PRINTS" id="PR00598">
    <property type="entry name" value="HTHMARR"/>
</dbReference>